<protein>
    <submittedName>
        <fullName evidence="4">Type 4 fimbrial pilin signal peptide protein</fullName>
    </submittedName>
</protein>
<organism evidence="4">
    <name type="scientific">Ralstonia solanacearum</name>
    <name type="common">Pseudomonas solanacearum</name>
    <dbReference type="NCBI Taxonomy" id="305"/>
    <lineage>
        <taxon>Bacteria</taxon>
        <taxon>Pseudomonadati</taxon>
        <taxon>Pseudomonadota</taxon>
        <taxon>Betaproteobacteria</taxon>
        <taxon>Burkholderiales</taxon>
        <taxon>Burkholderiaceae</taxon>
        <taxon>Ralstonia</taxon>
        <taxon>Ralstonia solanacearum species complex</taxon>
    </lineage>
</organism>
<sequence>MSAENCQLEAGDHPNRVSFSPTAPVFRLARSLLYLPRIIFNHTFRGNFMKSMRHLNKRVQKGFTLIELMIVVAIVGILAAIAIPAYQDYTVRARVTEGLSLAAQAKALVSENAANAQTDLSVGSSVFTPTKNVAGLAIDGTTTGVPGQITITYTQAAGGGTLALVPTAAGAKLPTSSAPSGPIMWTCYAAGKAQAASSVAPNATMSLAAKYAPAECR</sequence>
<evidence type="ECO:0000256" key="1">
    <source>
        <dbReference type="ARBA" id="ARBA00005233"/>
    </source>
</evidence>
<dbReference type="GO" id="GO:0009289">
    <property type="term" value="C:pilus"/>
    <property type="evidence" value="ECO:0007669"/>
    <property type="project" value="InterPro"/>
</dbReference>
<dbReference type="Pfam" id="PF00114">
    <property type="entry name" value="Pilin"/>
    <property type="match status" value="1"/>
</dbReference>
<dbReference type="Gene3D" id="3.30.700.10">
    <property type="entry name" value="Glycoprotein, Type 4 Pilin"/>
    <property type="match status" value="1"/>
</dbReference>
<dbReference type="GO" id="GO:0007155">
    <property type="term" value="P:cell adhesion"/>
    <property type="evidence" value="ECO:0007669"/>
    <property type="project" value="InterPro"/>
</dbReference>
<name>A0A0S4WUW1_RALSL</name>
<evidence type="ECO:0000256" key="3">
    <source>
        <dbReference type="RuleBase" id="RU000389"/>
    </source>
</evidence>
<dbReference type="InterPro" id="IPR012902">
    <property type="entry name" value="N_methyl_site"/>
</dbReference>
<accession>A0A0S4WUW1</accession>
<dbReference type="PANTHER" id="PTHR30093">
    <property type="entry name" value="GENERAL SECRETION PATHWAY PROTEIN G"/>
    <property type="match status" value="1"/>
</dbReference>
<proteinExistence type="inferred from homology"/>
<dbReference type="NCBIfam" id="TIGR02532">
    <property type="entry name" value="IV_pilin_GFxxxE"/>
    <property type="match status" value="1"/>
</dbReference>
<dbReference type="EMBL" id="LN899820">
    <property type="protein sequence ID" value="CUV55335.1"/>
    <property type="molecule type" value="Genomic_DNA"/>
</dbReference>
<dbReference type="SUPFAM" id="SSF54523">
    <property type="entry name" value="Pili subunits"/>
    <property type="match status" value="1"/>
</dbReference>
<evidence type="ECO:0000313" key="4">
    <source>
        <dbReference type="EMBL" id="CUV55335.1"/>
    </source>
</evidence>
<dbReference type="AlphaFoldDB" id="A0A0S4WUW1"/>
<reference evidence="4" key="1">
    <citation type="submission" date="2015-10" db="EMBL/GenBank/DDBJ databases">
        <authorList>
            <person name="Gilbert D.G."/>
        </authorList>
    </citation>
    <scope>NUCLEOTIDE SEQUENCE</scope>
    <source>
        <strain evidence="4">Phyl III-seqv23</strain>
    </source>
</reference>
<keyword evidence="3" id="KW-0281">Fimbrium</keyword>
<keyword evidence="2" id="KW-0488">Methylation</keyword>
<dbReference type="PROSITE" id="PS00409">
    <property type="entry name" value="PROKAR_NTER_METHYL"/>
    <property type="match status" value="1"/>
</dbReference>
<dbReference type="InterPro" id="IPR045584">
    <property type="entry name" value="Pilin-like"/>
</dbReference>
<dbReference type="PANTHER" id="PTHR30093:SF34">
    <property type="entry name" value="PREPILIN PEPTIDASE-DEPENDENT PROTEIN D"/>
    <property type="match status" value="1"/>
</dbReference>
<dbReference type="InterPro" id="IPR001082">
    <property type="entry name" value="Pilin"/>
</dbReference>
<gene>
    <name evidence="4" type="ORF">RUN215_v1_470024</name>
</gene>
<evidence type="ECO:0000256" key="2">
    <source>
        <dbReference type="ARBA" id="ARBA00022481"/>
    </source>
</evidence>
<comment type="similarity">
    <text evidence="1 3">Belongs to the N-Me-Phe pilin family.</text>
</comment>
<dbReference type="Pfam" id="PF07963">
    <property type="entry name" value="N_methyl"/>
    <property type="match status" value="1"/>
</dbReference>